<evidence type="ECO:0000313" key="7">
    <source>
        <dbReference type="Proteomes" id="UP000054097"/>
    </source>
</evidence>
<reference evidence="6 7" key="1">
    <citation type="submission" date="2014-04" db="EMBL/GenBank/DDBJ databases">
        <authorList>
            <consortium name="DOE Joint Genome Institute"/>
            <person name="Kuo A."/>
            <person name="Zuccaro A."/>
            <person name="Kohler A."/>
            <person name="Nagy L.G."/>
            <person name="Floudas D."/>
            <person name="Copeland A."/>
            <person name="Barry K.W."/>
            <person name="Cichocki N."/>
            <person name="Veneault-Fourrey C."/>
            <person name="LaButti K."/>
            <person name="Lindquist E.A."/>
            <person name="Lipzen A."/>
            <person name="Lundell T."/>
            <person name="Morin E."/>
            <person name="Murat C."/>
            <person name="Sun H."/>
            <person name="Tunlid A."/>
            <person name="Henrissat B."/>
            <person name="Grigoriev I.V."/>
            <person name="Hibbett D.S."/>
            <person name="Martin F."/>
            <person name="Nordberg H.P."/>
            <person name="Cantor M.N."/>
            <person name="Hua S.X."/>
        </authorList>
    </citation>
    <scope>NUCLEOTIDE SEQUENCE [LARGE SCALE GENOMIC DNA]</scope>
    <source>
        <strain evidence="6 7">MAFF 305830</strain>
    </source>
</reference>
<evidence type="ECO:0000256" key="2">
    <source>
        <dbReference type="ARBA" id="ARBA00006374"/>
    </source>
</evidence>
<dbReference type="PANTHER" id="PTHR13026">
    <property type="entry name" value="NNP-1 PROTEIN NOVEL NUCLEAR PROTEIN 1 NOP52"/>
    <property type="match status" value="1"/>
</dbReference>
<evidence type="ECO:0000256" key="5">
    <source>
        <dbReference type="SAM" id="MobiDB-lite"/>
    </source>
</evidence>
<evidence type="ECO:0000256" key="3">
    <source>
        <dbReference type="ARBA" id="ARBA00022552"/>
    </source>
</evidence>
<dbReference type="InterPro" id="IPR010301">
    <property type="entry name" value="RRP1"/>
</dbReference>
<evidence type="ECO:0000256" key="1">
    <source>
        <dbReference type="ARBA" id="ARBA00004123"/>
    </source>
</evidence>
<evidence type="ECO:0008006" key="8">
    <source>
        <dbReference type="Google" id="ProtNLM"/>
    </source>
</evidence>
<keyword evidence="4" id="KW-0539">Nucleus</keyword>
<gene>
    <name evidence="6" type="ORF">M408DRAFT_327284</name>
</gene>
<dbReference type="HOGENOM" id="CLU_022876_1_0_1"/>
<evidence type="ECO:0000256" key="4">
    <source>
        <dbReference type="ARBA" id="ARBA00023242"/>
    </source>
</evidence>
<feature type="region of interest" description="Disordered" evidence="5">
    <location>
        <begin position="230"/>
        <end position="300"/>
    </location>
</feature>
<dbReference type="GO" id="GO:0006364">
    <property type="term" value="P:rRNA processing"/>
    <property type="evidence" value="ECO:0007669"/>
    <property type="project" value="UniProtKB-KW"/>
</dbReference>
<dbReference type="AlphaFoldDB" id="A0A0C2XSG0"/>
<keyword evidence="3" id="KW-0698">rRNA processing</keyword>
<accession>A0A0C2XSG0</accession>
<comment type="subcellular location">
    <subcellularLocation>
        <location evidence="1">Nucleus</location>
    </subcellularLocation>
</comment>
<name>A0A0C2XSG0_SERVB</name>
<feature type="compositionally biased region" description="Acidic residues" evidence="5">
    <location>
        <begin position="277"/>
        <end position="290"/>
    </location>
</feature>
<proteinExistence type="inferred from homology"/>
<comment type="similarity">
    <text evidence="2">Belongs to the RRP1 family.</text>
</comment>
<dbReference type="OrthoDB" id="2019504at2759"/>
<dbReference type="GO" id="GO:0030688">
    <property type="term" value="C:preribosome, small subunit precursor"/>
    <property type="evidence" value="ECO:0007669"/>
    <property type="project" value="InterPro"/>
</dbReference>
<feature type="compositionally biased region" description="Polar residues" evidence="5">
    <location>
        <begin position="234"/>
        <end position="245"/>
    </location>
</feature>
<dbReference type="STRING" id="933852.A0A0C2XSG0"/>
<dbReference type="Proteomes" id="UP000054097">
    <property type="component" value="Unassembled WGS sequence"/>
</dbReference>
<dbReference type="GO" id="GO:0005634">
    <property type="term" value="C:nucleus"/>
    <property type="evidence" value="ECO:0007669"/>
    <property type="project" value="UniProtKB-SubCell"/>
</dbReference>
<evidence type="ECO:0000313" key="6">
    <source>
        <dbReference type="EMBL" id="KIM31887.1"/>
    </source>
</evidence>
<protein>
    <recommendedName>
        <fullName evidence="8">Nop52-domain-containing protein</fullName>
    </recommendedName>
</protein>
<sequence length="350" mass="39134">MSVAPPLGKELASTEKKTRDKAVNDLRKFLATTGEKPMSDLEMAKLWKGLFYCFWLSDKPLVQQELSTSLADLLLVIPTQDASFHFLRGFWQAIVREWSGLDYLRIDKYYMLVRKFVNAAFRLLIREQWSLVALAEYTDIMTGKGGPLNREDRKIPTSLVYHLADIQNEELNKAMSSEPTPPPVPLVPLFKPFFQLDAVATASATHGRLQSSLISPLLAALLAHSAPPEKARNYRTTVASPTLSSGDAEGPRRKRARIEPPELPLPSICLNARLGDDGEEKDAEERESTDEAINTSPLPPATLRKGLLKAIFDIASASDTKEANRRKMYREWKEATELAEEMAIIDPDVA</sequence>
<organism evidence="6 7">
    <name type="scientific">Serendipita vermifera MAFF 305830</name>
    <dbReference type="NCBI Taxonomy" id="933852"/>
    <lineage>
        <taxon>Eukaryota</taxon>
        <taxon>Fungi</taxon>
        <taxon>Dikarya</taxon>
        <taxon>Basidiomycota</taxon>
        <taxon>Agaricomycotina</taxon>
        <taxon>Agaricomycetes</taxon>
        <taxon>Sebacinales</taxon>
        <taxon>Serendipitaceae</taxon>
        <taxon>Serendipita</taxon>
    </lineage>
</organism>
<dbReference type="EMBL" id="KN824281">
    <property type="protein sequence ID" value="KIM31887.1"/>
    <property type="molecule type" value="Genomic_DNA"/>
</dbReference>
<reference evidence="7" key="2">
    <citation type="submission" date="2015-01" db="EMBL/GenBank/DDBJ databases">
        <title>Evolutionary Origins and Diversification of the Mycorrhizal Mutualists.</title>
        <authorList>
            <consortium name="DOE Joint Genome Institute"/>
            <consortium name="Mycorrhizal Genomics Consortium"/>
            <person name="Kohler A."/>
            <person name="Kuo A."/>
            <person name="Nagy L.G."/>
            <person name="Floudas D."/>
            <person name="Copeland A."/>
            <person name="Barry K.W."/>
            <person name="Cichocki N."/>
            <person name="Veneault-Fourrey C."/>
            <person name="LaButti K."/>
            <person name="Lindquist E.A."/>
            <person name="Lipzen A."/>
            <person name="Lundell T."/>
            <person name="Morin E."/>
            <person name="Murat C."/>
            <person name="Riley R."/>
            <person name="Ohm R."/>
            <person name="Sun H."/>
            <person name="Tunlid A."/>
            <person name="Henrissat B."/>
            <person name="Grigoriev I.V."/>
            <person name="Hibbett D.S."/>
            <person name="Martin F."/>
        </authorList>
    </citation>
    <scope>NUCLEOTIDE SEQUENCE [LARGE SCALE GENOMIC DNA]</scope>
    <source>
        <strain evidence="7">MAFF 305830</strain>
    </source>
</reference>
<dbReference type="PANTHER" id="PTHR13026:SF0">
    <property type="entry name" value="RIBOSOMAL RNA PROCESSING 1B"/>
    <property type="match status" value="1"/>
</dbReference>
<keyword evidence="7" id="KW-1185">Reference proteome</keyword>
<dbReference type="Pfam" id="PF05997">
    <property type="entry name" value="Nop52"/>
    <property type="match status" value="1"/>
</dbReference>